<proteinExistence type="predicted"/>
<organism evidence="4 5">
    <name type="scientific">Salinisphaera hydrothermalis (strain C41B8)</name>
    <dbReference type="NCBI Taxonomy" id="1304275"/>
    <lineage>
        <taxon>Bacteria</taxon>
        <taxon>Pseudomonadati</taxon>
        <taxon>Pseudomonadota</taxon>
        <taxon>Gammaproteobacteria</taxon>
        <taxon>Salinisphaerales</taxon>
        <taxon>Salinisphaeraceae</taxon>
        <taxon>Salinisphaera</taxon>
    </lineage>
</organism>
<comment type="caution">
    <text evidence="4">The sequence shown here is derived from an EMBL/GenBank/DDBJ whole genome shotgun (WGS) entry which is preliminary data.</text>
</comment>
<dbReference type="Proteomes" id="UP000028302">
    <property type="component" value="Unassembled WGS sequence"/>
</dbReference>
<feature type="signal peptide" evidence="2">
    <location>
        <begin position="1"/>
        <end position="26"/>
    </location>
</feature>
<dbReference type="OrthoDB" id="7068775at2"/>
<protein>
    <recommendedName>
        <fullName evidence="3">DUF4168 domain-containing protein</fullName>
    </recommendedName>
</protein>
<feature type="compositionally biased region" description="Basic and acidic residues" evidence="1">
    <location>
        <begin position="77"/>
        <end position="87"/>
    </location>
</feature>
<keyword evidence="2" id="KW-0732">Signal</keyword>
<feature type="region of interest" description="Disordered" evidence="1">
    <location>
        <begin position="101"/>
        <end position="127"/>
    </location>
</feature>
<dbReference type="AlphaFoldDB" id="A0A084IQK2"/>
<feature type="region of interest" description="Disordered" evidence="1">
    <location>
        <begin position="77"/>
        <end position="96"/>
    </location>
</feature>
<gene>
    <name evidence="4" type="ORF">C41B8_02612</name>
</gene>
<keyword evidence="5" id="KW-1185">Reference proteome</keyword>
<evidence type="ECO:0000259" key="3">
    <source>
        <dbReference type="Pfam" id="PF13767"/>
    </source>
</evidence>
<dbReference type="RefSeq" id="WP_037333559.1">
    <property type="nucleotide sequence ID" value="NZ_APNK01000002.1"/>
</dbReference>
<accession>A0A084IQK2</accession>
<dbReference type="EMBL" id="APNK01000002">
    <property type="protein sequence ID" value="KEZ78986.1"/>
    <property type="molecule type" value="Genomic_DNA"/>
</dbReference>
<evidence type="ECO:0000256" key="2">
    <source>
        <dbReference type="SAM" id="SignalP"/>
    </source>
</evidence>
<feature type="chain" id="PRO_5001776612" description="DUF4168 domain-containing protein" evidence="2">
    <location>
        <begin position="27"/>
        <end position="127"/>
    </location>
</feature>
<feature type="compositionally biased region" description="Polar residues" evidence="1">
    <location>
        <begin position="101"/>
        <end position="111"/>
    </location>
</feature>
<evidence type="ECO:0000313" key="4">
    <source>
        <dbReference type="EMBL" id="KEZ78986.1"/>
    </source>
</evidence>
<sequence>MQFIKSRTAIAFVLGATTLFALPALAADNPSAAASASTKAKSADPFTDKQLKQFVKAQANVQAVIKKWDDKVAKADDKKAAQKKENKAMVQAVKDSGLTPKQYNRIAQQAQKDPELTKRIQSFMTPQ</sequence>
<dbReference type="InterPro" id="IPR025433">
    <property type="entry name" value="DUF4168"/>
</dbReference>
<dbReference type="Pfam" id="PF13767">
    <property type="entry name" value="DUF4168"/>
    <property type="match status" value="1"/>
</dbReference>
<name>A0A084IQK2_SALHC</name>
<reference evidence="4 5" key="1">
    <citation type="submission" date="2013-03" db="EMBL/GenBank/DDBJ databases">
        <title>Salinisphaera hydrothermalis C41B8 Genome Sequencing.</title>
        <authorList>
            <person name="Li C."/>
            <person name="Lai Q."/>
            <person name="Shao Z."/>
        </authorList>
    </citation>
    <scope>NUCLEOTIDE SEQUENCE [LARGE SCALE GENOMIC DNA]</scope>
    <source>
        <strain evidence="4 5">C41B8</strain>
    </source>
</reference>
<dbReference type="STRING" id="1304275.C41B8_02612"/>
<feature type="domain" description="DUF4168" evidence="3">
    <location>
        <begin position="48"/>
        <end position="120"/>
    </location>
</feature>
<evidence type="ECO:0000256" key="1">
    <source>
        <dbReference type="SAM" id="MobiDB-lite"/>
    </source>
</evidence>
<evidence type="ECO:0000313" key="5">
    <source>
        <dbReference type="Proteomes" id="UP000028302"/>
    </source>
</evidence>